<organism evidence="1 2">
    <name type="scientific">Stenotrophomonas aracearum</name>
    <dbReference type="NCBI Taxonomy" id="3003272"/>
    <lineage>
        <taxon>Bacteria</taxon>
        <taxon>Pseudomonadati</taxon>
        <taxon>Pseudomonadota</taxon>
        <taxon>Gammaproteobacteria</taxon>
        <taxon>Lysobacterales</taxon>
        <taxon>Lysobacteraceae</taxon>
        <taxon>Stenotrophomonas</taxon>
    </lineage>
</organism>
<dbReference type="Proteomes" id="UP001305421">
    <property type="component" value="Chromosome"/>
</dbReference>
<evidence type="ECO:0000313" key="1">
    <source>
        <dbReference type="EMBL" id="WNH48052.1"/>
    </source>
</evidence>
<evidence type="ECO:0000313" key="2">
    <source>
        <dbReference type="Proteomes" id="UP001305421"/>
    </source>
</evidence>
<proteinExistence type="predicted"/>
<gene>
    <name evidence="1" type="ORF">PDM28_15425</name>
</gene>
<accession>A0ABY9YBH3</accession>
<name>A0ABY9YBH3_9GAMM</name>
<reference evidence="1 2" key="1">
    <citation type="submission" date="2022-12" db="EMBL/GenBank/DDBJ databases">
        <title>Two new species, Stenotrophomonas aracearum and Stenotrophomonas oahuensis, isolated from Anthurium (Araceae family) in Hawaii.</title>
        <authorList>
            <person name="Chunag S.C."/>
            <person name="Dobhal S."/>
            <person name="Alvarez A."/>
            <person name="Arif M."/>
        </authorList>
    </citation>
    <scope>NUCLEOTIDE SEQUENCE [LARGE SCALE GENOMIC DNA]</scope>
    <source>
        <strain evidence="1 2">A5588</strain>
    </source>
</reference>
<evidence type="ECO:0008006" key="3">
    <source>
        <dbReference type="Google" id="ProtNLM"/>
    </source>
</evidence>
<keyword evidence="2" id="KW-1185">Reference proteome</keyword>
<dbReference type="RefSeq" id="WP_311182721.1">
    <property type="nucleotide sequence ID" value="NZ_CP115543.1"/>
</dbReference>
<sequence>MIFILSLIVAAVLLIGAVVATAFAIAGRDARGRALQWWKEFRDSLFGF</sequence>
<protein>
    <recommendedName>
        <fullName evidence="3">Transmembrane protein</fullName>
    </recommendedName>
</protein>
<dbReference type="EMBL" id="CP115543">
    <property type="protein sequence ID" value="WNH48052.1"/>
    <property type="molecule type" value="Genomic_DNA"/>
</dbReference>